<evidence type="ECO:0000313" key="2">
    <source>
        <dbReference type="EMBL" id="MXO69912.1"/>
    </source>
</evidence>
<dbReference type="Pfam" id="PF00899">
    <property type="entry name" value="ThiF"/>
    <property type="match status" value="1"/>
</dbReference>
<gene>
    <name evidence="2" type="ORF">GRI72_13915</name>
</gene>
<comment type="caution">
    <text evidence="2">The sequence shown here is derived from an EMBL/GenBank/DDBJ whole genome shotgun (WGS) entry which is preliminary data.</text>
</comment>
<proteinExistence type="predicted"/>
<accession>A0ABW9V1F2</accession>
<protein>
    <submittedName>
        <fullName evidence="2">Molybdopterin biosynthesis protein MoeB</fullName>
    </submittedName>
</protein>
<keyword evidence="3" id="KW-1185">Reference proteome</keyword>
<organism evidence="2 3">
    <name type="scientific">Pelagerythrobacter marinus</name>
    <dbReference type="NCBI Taxonomy" id="538382"/>
    <lineage>
        <taxon>Bacteria</taxon>
        <taxon>Pseudomonadati</taxon>
        <taxon>Pseudomonadota</taxon>
        <taxon>Alphaproteobacteria</taxon>
        <taxon>Sphingomonadales</taxon>
        <taxon>Erythrobacteraceae</taxon>
        <taxon>Pelagerythrobacter</taxon>
    </lineage>
</organism>
<feature type="domain" description="THIF-type NAD/FAD binding fold" evidence="1">
    <location>
        <begin position="12"/>
        <end position="251"/>
    </location>
</feature>
<dbReference type="InterPro" id="IPR045886">
    <property type="entry name" value="ThiF/MoeB/HesA"/>
</dbReference>
<dbReference type="InterPro" id="IPR000594">
    <property type="entry name" value="ThiF_NAD_FAD-bd"/>
</dbReference>
<dbReference type="SUPFAM" id="SSF69572">
    <property type="entry name" value="Activating enzymes of the ubiquitin-like proteins"/>
    <property type="match status" value="1"/>
</dbReference>
<dbReference type="PANTHER" id="PTHR10953">
    <property type="entry name" value="UBIQUITIN-ACTIVATING ENZYME E1"/>
    <property type="match status" value="1"/>
</dbReference>
<name>A0ABW9V1F2_9SPHN</name>
<evidence type="ECO:0000313" key="3">
    <source>
        <dbReference type="Proteomes" id="UP000444401"/>
    </source>
</evidence>
<dbReference type="CDD" id="cd00757">
    <property type="entry name" value="ThiF_MoeB_HesA_family"/>
    <property type="match status" value="1"/>
</dbReference>
<dbReference type="EMBL" id="WTYO01000008">
    <property type="protein sequence ID" value="MXO69912.1"/>
    <property type="molecule type" value="Genomic_DNA"/>
</dbReference>
<reference evidence="2 3" key="1">
    <citation type="submission" date="2019-12" db="EMBL/GenBank/DDBJ databases">
        <title>Genomic-based taxomic classification of the family Erythrobacteraceae.</title>
        <authorList>
            <person name="Xu L."/>
        </authorList>
    </citation>
    <scope>NUCLEOTIDE SEQUENCE [LARGE SCALE GENOMIC DNA]</scope>
    <source>
        <strain evidence="2 3">H32</strain>
    </source>
</reference>
<dbReference type="InterPro" id="IPR035985">
    <property type="entry name" value="Ubiquitin-activating_enz"/>
</dbReference>
<sequence length="269" mass="27947">MALPPDRIDRFARHIVLPEIGGAGQVALAERHVALVGLGGIGSPALQYLAGAGIGRFTLIDDGRVELSNLQRQTIYAERDVGHGKAVSARRWLANFDQAIAVELADRRVGADTARAAIAGADLVLDGTDNFATRLAISDACVASGIPLLSAAVGRFQGQVGAFAGHLPGEACYRCYVGDAFDADDCDTCAEDGMLGAMSGWTGTFAAMQAVRVLLDGKSAFGDPQWGRLHLLDGLKPAMRTLRIAKDPACRGCGSAGKASDDGSPPSRG</sequence>
<dbReference type="Gene3D" id="3.40.50.720">
    <property type="entry name" value="NAD(P)-binding Rossmann-like Domain"/>
    <property type="match status" value="1"/>
</dbReference>
<dbReference type="PANTHER" id="PTHR10953:SF240">
    <property type="entry name" value="SULFUR CARRIER PROTEIN THIS ADENYLYLTRANSFERASE"/>
    <property type="match status" value="1"/>
</dbReference>
<dbReference type="Proteomes" id="UP000444401">
    <property type="component" value="Unassembled WGS sequence"/>
</dbReference>
<evidence type="ECO:0000259" key="1">
    <source>
        <dbReference type="Pfam" id="PF00899"/>
    </source>
</evidence>
<dbReference type="RefSeq" id="WP_160734508.1">
    <property type="nucleotide sequence ID" value="NZ_WTYO01000008.1"/>
</dbReference>